<dbReference type="GO" id="GO:0005886">
    <property type="term" value="C:plasma membrane"/>
    <property type="evidence" value="ECO:0007669"/>
    <property type="project" value="UniProtKB-SubCell"/>
</dbReference>
<dbReference type="InterPro" id="IPR000160">
    <property type="entry name" value="GGDEF_dom"/>
</dbReference>
<dbReference type="GO" id="GO:0052621">
    <property type="term" value="F:diguanylate cyclase activity"/>
    <property type="evidence" value="ECO:0007669"/>
    <property type="project" value="UniProtKB-EC"/>
</dbReference>
<feature type="transmembrane region" description="Helical" evidence="7">
    <location>
        <begin position="175"/>
        <end position="199"/>
    </location>
</feature>
<keyword evidence="9" id="KW-0548">Nucleotidyltransferase</keyword>
<evidence type="ECO:0000256" key="5">
    <source>
        <dbReference type="ARBA" id="ARBA00022989"/>
    </source>
</evidence>
<dbReference type="GO" id="GO:0043709">
    <property type="term" value="P:cell adhesion involved in single-species biofilm formation"/>
    <property type="evidence" value="ECO:0007669"/>
    <property type="project" value="TreeGrafter"/>
</dbReference>
<dbReference type="EC" id="2.7.7.65" evidence="2"/>
<keyword evidence="4 7" id="KW-0812">Transmembrane</keyword>
<dbReference type="CDD" id="cd01949">
    <property type="entry name" value="GGDEF"/>
    <property type="match status" value="1"/>
</dbReference>
<evidence type="ECO:0000256" key="4">
    <source>
        <dbReference type="ARBA" id="ARBA00022692"/>
    </source>
</evidence>
<dbReference type="Gene3D" id="3.30.70.270">
    <property type="match status" value="1"/>
</dbReference>
<feature type="transmembrane region" description="Helical" evidence="7">
    <location>
        <begin position="246"/>
        <end position="263"/>
    </location>
</feature>
<dbReference type="RefSeq" id="WP_353981452.1">
    <property type="nucleotide sequence ID" value="NZ_CP159578.1"/>
</dbReference>
<protein>
    <recommendedName>
        <fullName evidence="2">diguanylate cyclase</fullName>
        <ecNumber evidence="2">2.7.7.65</ecNumber>
    </recommendedName>
</protein>
<keyword evidence="3" id="KW-1003">Cell membrane</keyword>
<evidence type="ECO:0000256" key="1">
    <source>
        <dbReference type="ARBA" id="ARBA00004651"/>
    </source>
</evidence>
<feature type="transmembrane region" description="Helical" evidence="7">
    <location>
        <begin position="21"/>
        <end position="42"/>
    </location>
</feature>
<keyword evidence="6 7" id="KW-0472">Membrane</keyword>
<evidence type="ECO:0000256" key="2">
    <source>
        <dbReference type="ARBA" id="ARBA00012528"/>
    </source>
</evidence>
<dbReference type="PROSITE" id="PS50887">
    <property type="entry name" value="GGDEF"/>
    <property type="match status" value="1"/>
</dbReference>
<name>A0AB74UIF4_9GAMM</name>
<dbReference type="Pfam" id="PF00990">
    <property type="entry name" value="GGDEF"/>
    <property type="match status" value="1"/>
</dbReference>
<evidence type="ECO:0000256" key="7">
    <source>
        <dbReference type="SAM" id="Phobius"/>
    </source>
</evidence>
<dbReference type="NCBIfam" id="TIGR00254">
    <property type="entry name" value="GGDEF"/>
    <property type="match status" value="1"/>
</dbReference>
<dbReference type="SMART" id="SM00267">
    <property type="entry name" value="GGDEF"/>
    <property type="match status" value="1"/>
</dbReference>
<dbReference type="InterPro" id="IPR050469">
    <property type="entry name" value="Diguanylate_Cyclase"/>
</dbReference>
<keyword evidence="5 7" id="KW-1133">Transmembrane helix</keyword>
<dbReference type="EMBL" id="CP159578">
    <property type="protein sequence ID" value="XCJ80630.1"/>
    <property type="molecule type" value="Genomic_DNA"/>
</dbReference>
<feature type="transmembrane region" description="Helical" evidence="7">
    <location>
        <begin position="270"/>
        <end position="290"/>
    </location>
</feature>
<feature type="transmembrane region" description="Helical" evidence="7">
    <location>
        <begin position="131"/>
        <end position="155"/>
    </location>
</feature>
<evidence type="ECO:0000313" key="9">
    <source>
        <dbReference type="EMBL" id="XCJ80630.1"/>
    </source>
</evidence>
<dbReference type="SUPFAM" id="SSF55073">
    <property type="entry name" value="Nucleotide cyclase"/>
    <property type="match status" value="1"/>
</dbReference>
<dbReference type="AlphaFoldDB" id="A0AB74UIF4"/>
<dbReference type="Pfam" id="PF05231">
    <property type="entry name" value="MASE1"/>
    <property type="match status" value="1"/>
</dbReference>
<feature type="transmembrane region" description="Helical" evidence="7">
    <location>
        <begin position="220"/>
        <end position="240"/>
    </location>
</feature>
<feature type="domain" description="GGDEF" evidence="8">
    <location>
        <begin position="357"/>
        <end position="486"/>
    </location>
</feature>
<gene>
    <name evidence="9" type="ORF">ABV408_05480</name>
</gene>
<dbReference type="InterPro" id="IPR029787">
    <property type="entry name" value="Nucleotide_cyclase"/>
</dbReference>
<comment type="subcellular location">
    <subcellularLocation>
        <location evidence="1">Cell membrane</location>
        <topology evidence="1">Multi-pass membrane protein</topology>
    </subcellularLocation>
</comment>
<evidence type="ECO:0000259" key="8">
    <source>
        <dbReference type="PROSITE" id="PS50887"/>
    </source>
</evidence>
<dbReference type="PANTHER" id="PTHR45138">
    <property type="entry name" value="REGULATORY COMPONENTS OF SENSORY TRANSDUCTION SYSTEM"/>
    <property type="match status" value="1"/>
</dbReference>
<feature type="transmembrane region" description="Helical" evidence="7">
    <location>
        <begin position="296"/>
        <end position="317"/>
    </location>
</feature>
<dbReference type="InterPro" id="IPR007895">
    <property type="entry name" value="MASE1"/>
</dbReference>
<proteinExistence type="predicted"/>
<organism evidence="9">
    <name type="scientific">Salinicola endophyticus</name>
    <dbReference type="NCBI Taxonomy" id="1949083"/>
    <lineage>
        <taxon>Bacteria</taxon>
        <taxon>Pseudomonadati</taxon>
        <taxon>Pseudomonadota</taxon>
        <taxon>Gammaproteobacteria</taxon>
        <taxon>Oceanospirillales</taxon>
        <taxon>Halomonadaceae</taxon>
        <taxon>Salinicola</taxon>
    </lineage>
</organism>
<sequence length="490" mass="53468">MRLFSNAMPGRRRLGSGIARHGLRHLLLVLAWIALWCLSALMEYAPHASLWFPPAGLSFAALLVLGWRALPSLIVSCLLATFWVDQLYAMHQSPHELLKAGLAFGLAHCSAYGVGAWALRSALRRRAEITTLTLVPLFLMTACLSALSATLIGILSLEMTGLLAWTELSAIWLPWWIGDMAGVIVLAPLFLAVLSWRYTALSAWLGGLDFQLPHRPSATFIGKLALCLILLSGVTLADAYTRGPDVAFAVFFLIIPLMWIVYTESAFRSALSLALFALTTALWVAGLSLVEQSMTYQFALCVIATSGYFGFAVPALAARNRQLSELAARDPLTGVLTRRAFFDSAEQVHAEARRRASPLALLVLDMDDFKRINDSYGHDVGDQTLILLCHAVLGRMTPQHLFGRFGGDEFLLLMDSDLDAAHMAGARLQHQIGSLRVPGTQQPLSATIGIAELGPEDTLTQAFRRADLALLQAKRSRRRQVDNPPAAANG</sequence>
<dbReference type="PANTHER" id="PTHR45138:SF24">
    <property type="entry name" value="DIGUANYLATE CYCLASE DGCC-RELATED"/>
    <property type="match status" value="1"/>
</dbReference>
<evidence type="ECO:0000256" key="3">
    <source>
        <dbReference type="ARBA" id="ARBA00022475"/>
    </source>
</evidence>
<accession>A0AB74UIF4</accession>
<evidence type="ECO:0000256" key="6">
    <source>
        <dbReference type="ARBA" id="ARBA00023136"/>
    </source>
</evidence>
<keyword evidence="9" id="KW-0808">Transferase</keyword>
<dbReference type="GO" id="GO:1902201">
    <property type="term" value="P:negative regulation of bacterial-type flagellum-dependent cell motility"/>
    <property type="evidence" value="ECO:0007669"/>
    <property type="project" value="TreeGrafter"/>
</dbReference>
<dbReference type="InterPro" id="IPR043128">
    <property type="entry name" value="Rev_trsase/Diguanyl_cyclase"/>
</dbReference>
<reference evidence="9" key="1">
    <citation type="submission" date="2024-06" db="EMBL/GenBank/DDBJ databases">
        <title>Complete genome of Salinicola endophyticus HNIBRBA4755.</title>
        <authorList>
            <person name="Shin S.Y."/>
            <person name="Kang H."/>
            <person name="Song J."/>
        </authorList>
    </citation>
    <scope>NUCLEOTIDE SEQUENCE</scope>
    <source>
        <strain evidence="9">HNIBRBA4755</strain>
    </source>
</reference>